<keyword evidence="3" id="KW-1185">Reference proteome</keyword>
<evidence type="ECO:0000313" key="1">
    <source>
        <dbReference type="EMBL" id="RTI06289.1"/>
    </source>
</evidence>
<dbReference type="Proteomes" id="UP000287962">
    <property type="component" value="Unassembled WGS sequence"/>
</dbReference>
<gene>
    <name evidence="2" type="ORF">CSW25_05295</name>
    <name evidence="1" type="ORF">CSW25_09030</name>
</gene>
<reference evidence="2" key="1">
    <citation type="submission" date="2017-10" db="EMBL/GenBank/DDBJ databases">
        <authorList>
            <person name="Wilpiszeski R.L."/>
            <person name="Zhidan Z."/>
            <person name="House C.H."/>
        </authorList>
    </citation>
    <scope>NUCLEOTIDE SEQUENCE</scope>
    <source>
        <strain evidence="2">12_S12</strain>
    </source>
</reference>
<accession>A0ABY0AIS2</accession>
<evidence type="ECO:0000313" key="3">
    <source>
        <dbReference type="Proteomes" id="UP000287962"/>
    </source>
</evidence>
<name>A0ABY0AIS2_THESC</name>
<organism evidence="2 3">
    <name type="scientific">Thermus scotoductus</name>
    <dbReference type="NCBI Taxonomy" id="37636"/>
    <lineage>
        <taxon>Bacteria</taxon>
        <taxon>Thermotogati</taxon>
        <taxon>Deinococcota</taxon>
        <taxon>Deinococci</taxon>
        <taxon>Thermales</taxon>
        <taxon>Thermaceae</taxon>
        <taxon>Thermus</taxon>
    </lineage>
</organism>
<feature type="non-terminal residue" evidence="2">
    <location>
        <position position="1"/>
    </location>
</feature>
<sequence>KRKKQALVAVAHKLLRCMMGRLREYYANRLGQGVA</sequence>
<reference evidence="2 3" key="2">
    <citation type="journal article" date="2019" name="Extremophiles">
        <title>Biogeography of thermophiles and predominance of Thermus scotoductus in domestic water heaters.</title>
        <authorList>
            <person name="Wilpiszeski R.L."/>
            <person name="Zhang Z."/>
            <person name="House C.H."/>
        </authorList>
    </citation>
    <scope>NUCLEOTIDE SEQUENCE [LARGE SCALE GENOMIC DNA]</scope>
    <source>
        <strain evidence="2 3">12_S12</strain>
    </source>
</reference>
<protein>
    <submittedName>
        <fullName evidence="2">IS110 family transposase</fullName>
    </submittedName>
</protein>
<comment type="caution">
    <text evidence="2">The sequence shown here is derived from an EMBL/GenBank/DDBJ whole genome shotgun (WGS) entry which is preliminary data.</text>
</comment>
<dbReference type="EMBL" id="PEML01000276">
    <property type="protein sequence ID" value="RTI06289.1"/>
    <property type="molecule type" value="Genomic_DNA"/>
</dbReference>
<proteinExistence type="predicted"/>
<dbReference type="EMBL" id="PEML01000127">
    <property type="protein sequence ID" value="RTI07924.1"/>
    <property type="molecule type" value="Genomic_DNA"/>
</dbReference>
<evidence type="ECO:0000313" key="2">
    <source>
        <dbReference type="EMBL" id="RTI07924.1"/>
    </source>
</evidence>